<organism evidence="1">
    <name type="scientific">Picea glauca</name>
    <name type="common">White spruce</name>
    <name type="synonym">Pinus glauca</name>
    <dbReference type="NCBI Taxonomy" id="3330"/>
    <lineage>
        <taxon>Eukaryota</taxon>
        <taxon>Viridiplantae</taxon>
        <taxon>Streptophyta</taxon>
        <taxon>Embryophyta</taxon>
        <taxon>Tracheophyta</taxon>
        <taxon>Spermatophyta</taxon>
        <taxon>Pinopsida</taxon>
        <taxon>Pinidae</taxon>
        <taxon>Conifers I</taxon>
        <taxon>Pinales</taxon>
        <taxon>Pinaceae</taxon>
        <taxon>Picea</taxon>
    </lineage>
</organism>
<sequence length="127" mass="14565">MPRLDPRGDPRCQSRCQCQELMHSMLVLNSGFDAASRSQEPMPSCLFGNRRRMPSCNCFYVCCYDARAPCSRRKRSNSTVTYRPERRKEGLTTRGYMSPLWIISSIIKLPVPLYRSLLVDVCGCVMC</sequence>
<dbReference type="EMBL" id="LKAM01000005">
    <property type="protein sequence ID" value="KUM48563.1"/>
    <property type="molecule type" value="Genomic_DNA"/>
</dbReference>
<name>A0A124GNE5_PICGL</name>
<geneLocation type="mitochondrion" evidence="1"/>
<evidence type="ECO:0000313" key="1">
    <source>
        <dbReference type="EMBL" id="KUM48563.1"/>
    </source>
</evidence>
<comment type="caution">
    <text evidence="1">The sequence shown here is derived from an EMBL/GenBank/DDBJ whole genome shotgun (WGS) entry which is preliminary data.</text>
</comment>
<dbReference type="AlphaFoldDB" id="A0A124GNE5"/>
<gene>
    <name evidence="1" type="ORF">ABT39_MTgene4578</name>
</gene>
<reference evidence="1" key="1">
    <citation type="journal article" date="2015" name="Genome Biol. Evol.">
        <title>Organellar Genomes of White Spruce (Picea glauca): Assembly and Annotation.</title>
        <authorList>
            <person name="Jackman S.D."/>
            <person name="Warren R.L."/>
            <person name="Gibb E.A."/>
            <person name="Vandervalk B.P."/>
            <person name="Mohamadi H."/>
            <person name="Chu J."/>
            <person name="Raymond A."/>
            <person name="Pleasance S."/>
            <person name="Coope R."/>
            <person name="Wildung M.R."/>
            <person name="Ritland C.E."/>
            <person name="Bousquet J."/>
            <person name="Jones S.J."/>
            <person name="Bohlmann J."/>
            <person name="Birol I."/>
        </authorList>
    </citation>
    <scope>NUCLEOTIDE SEQUENCE [LARGE SCALE GENOMIC DNA]</scope>
    <source>
        <tissue evidence="1">Flushing bud</tissue>
    </source>
</reference>
<keyword evidence="1" id="KW-0496">Mitochondrion</keyword>
<protein>
    <submittedName>
        <fullName evidence="1">Uncharacterized protein</fullName>
    </submittedName>
</protein>
<accession>A0A124GNE5</accession>
<proteinExistence type="predicted"/>